<keyword evidence="2" id="KW-1185">Reference proteome</keyword>
<dbReference type="EMBL" id="QPIJ01000001">
    <property type="protein sequence ID" value="RCV93768.1"/>
    <property type="molecule type" value="Genomic_DNA"/>
</dbReference>
<organism evidence="1 2">
    <name type="scientific">Vreelandella rituensis</name>
    <dbReference type="NCBI Taxonomy" id="2282306"/>
    <lineage>
        <taxon>Bacteria</taxon>
        <taxon>Pseudomonadati</taxon>
        <taxon>Pseudomonadota</taxon>
        <taxon>Gammaproteobacteria</taxon>
        <taxon>Oceanospirillales</taxon>
        <taxon>Halomonadaceae</taxon>
        <taxon>Vreelandella</taxon>
    </lineage>
</organism>
<evidence type="ECO:0000313" key="1">
    <source>
        <dbReference type="EMBL" id="RCV93768.1"/>
    </source>
</evidence>
<reference evidence="1 2" key="1">
    <citation type="submission" date="2018-07" db="EMBL/GenBank/DDBJ databases">
        <title>Halomonas rutogse sp. nov., isolated from Lake TangqianCo on Tibetan Plateau.</title>
        <authorList>
            <person name="Lu H."/>
            <person name="Xing P."/>
            <person name="Wu Q."/>
        </authorList>
    </citation>
    <scope>NUCLEOTIDE SEQUENCE [LARGE SCALE GENOMIC DNA]</scope>
    <source>
        <strain evidence="1 2">TQ8S</strain>
    </source>
</reference>
<protein>
    <submittedName>
        <fullName evidence="1">Uncharacterized protein</fullName>
    </submittedName>
</protein>
<accession>A0A368U977</accession>
<comment type="caution">
    <text evidence="1">The sequence shown here is derived from an EMBL/GenBank/DDBJ whole genome shotgun (WGS) entry which is preliminary data.</text>
</comment>
<sequence length="366" mass="40023">MTEIAPPSVSNYVLEGKITAEQPLATCSKDLFDREGKKNQPTPVPHTQTALGKRLMFPSTGIRGTLRRRVRDVVRDRVIELTGNPQPFDLDTHFLLALGGIKGAGEEDKTSVMRIHEVRQKNPLLNLFGAGDAGTIGFLEGRLGMGNAICDDAMEPVIFSGARSDDVYRDPDQARFLSDADLLQLSERSMGNRELSRLKADLRKRNSDIYGALSRNADDAEVQAIREDVANIEAQMNEVREESGSKNSVGMPLAGWQAIPQGAVMSHRMIVRRASDVDMGLLLAGLDAWSLEPIIGAHVANGNGLVSAQWDLFEVTRKGKVLVGTVRCEPFSNAVLTGDGRLEGFVAAFDTFMADMNWDFNVPTKV</sequence>
<dbReference type="Proteomes" id="UP000253204">
    <property type="component" value="Unassembled WGS sequence"/>
</dbReference>
<name>A0A368U977_9GAMM</name>
<dbReference type="AlphaFoldDB" id="A0A368U977"/>
<proteinExistence type="predicted"/>
<gene>
    <name evidence="1" type="ORF">DU506_01025</name>
</gene>
<evidence type="ECO:0000313" key="2">
    <source>
        <dbReference type="Proteomes" id="UP000253204"/>
    </source>
</evidence>